<reference evidence="1" key="1">
    <citation type="submission" date="2020-11" db="EMBL/GenBank/DDBJ databases">
        <title>Sequencing the genomes of 1000 actinobacteria strains.</title>
        <authorList>
            <person name="Klenk H.-P."/>
        </authorList>
    </citation>
    <scope>NUCLEOTIDE SEQUENCE</scope>
    <source>
        <strain evidence="1">DSM 45356</strain>
    </source>
</reference>
<comment type="caution">
    <text evidence="1">The sequence shown here is derived from an EMBL/GenBank/DDBJ whole genome shotgun (WGS) entry which is preliminary data.</text>
</comment>
<organism evidence="1 2">
    <name type="scientific">Longispora fulva</name>
    <dbReference type="NCBI Taxonomy" id="619741"/>
    <lineage>
        <taxon>Bacteria</taxon>
        <taxon>Bacillati</taxon>
        <taxon>Actinomycetota</taxon>
        <taxon>Actinomycetes</taxon>
        <taxon>Micromonosporales</taxon>
        <taxon>Micromonosporaceae</taxon>
        <taxon>Longispora</taxon>
    </lineage>
</organism>
<name>A0A8J7GBC7_9ACTN</name>
<keyword evidence="2" id="KW-1185">Reference proteome</keyword>
<evidence type="ECO:0000313" key="2">
    <source>
        <dbReference type="Proteomes" id="UP000622552"/>
    </source>
</evidence>
<dbReference type="AlphaFoldDB" id="A0A8J7GBC7"/>
<proteinExistence type="predicted"/>
<sequence>MAAVAAGTFRRTPIERSDQLVSWERADQAFFASGACHILAWVCRDLHTDQPIEVASMRFAGERPLLHTYAVWGDWAFDHSGWNPERRLLAANADFEGRPLERVLITVGLDEFCARHHHRLPDQYWSDPRPRALEYAGRHVPPWRTGVSPRSGEGPWSG</sequence>
<protein>
    <submittedName>
        <fullName evidence="1">Uncharacterized protein</fullName>
    </submittedName>
</protein>
<evidence type="ECO:0000313" key="1">
    <source>
        <dbReference type="EMBL" id="MBG6137298.1"/>
    </source>
</evidence>
<accession>A0A8J7GBC7</accession>
<gene>
    <name evidence="1" type="ORF">IW245_003492</name>
</gene>
<dbReference type="Proteomes" id="UP000622552">
    <property type="component" value="Unassembled WGS sequence"/>
</dbReference>
<dbReference type="EMBL" id="JADOUF010000001">
    <property type="protein sequence ID" value="MBG6137298.1"/>
    <property type="molecule type" value="Genomic_DNA"/>
</dbReference>
<dbReference type="RefSeq" id="WP_197004179.1">
    <property type="nucleotide sequence ID" value="NZ_BONS01000020.1"/>
</dbReference>